<dbReference type="AlphaFoldDB" id="A0A1M5Y5J5"/>
<keyword evidence="2" id="KW-1185">Reference proteome</keyword>
<proteinExistence type="predicted"/>
<name>A0A1M5Y5J5_9CLOT</name>
<evidence type="ECO:0000313" key="1">
    <source>
        <dbReference type="EMBL" id="SHI07327.1"/>
    </source>
</evidence>
<dbReference type="Proteomes" id="UP000184526">
    <property type="component" value="Unassembled WGS sequence"/>
</dbReference>
<sequence>MKKLICSIGVISILVIVAIFLKPIIFQEENPIPIMKGILKFSTKKYDIVEVLKEPIKYITKTSNGDSLIKDKMKEDGWDLKDQLGSAYLFTNKDSDTLLVESVQYTEKYTIWTIRSKSSN</sequence>
<accession>A0A1M5Y5J5</accession>
<dbReference type="EMBL" id="FQXP01000011">
    <property type="protein sequence ID" value="SHI07327.1"/>
    <property type="molecule type" value="Genomic_DNA"/>
</dbReference>
<protein>
    <submittedName>
        <fullName evidence="1">Uncharacterized protein</fullName>
    </submittedName>
</protein>
<dbReference type="OrthoDB" id="6194834at2"/>
<dbReference type="RefSeq" id="WP_072832517.1">
    <property type="nucleotide sequence ID" value="NZ_FQXP01000011.1"/>
</dbReference>
<evidence type="ECO:0000313" key="2">
    <source>
        <dbReference type="Proteomes" id="UP000184526"/>
    </source>
</evidence>
<gene>
    <name evidence="1" type="ORF">SAMN02745196_02685</name>
</gene>
<dbReference type="STRING" id="1121306.SAMN02745196_02685"/>
<reference evidence="1 2" key="1">
    <citation type="submission" date="2016-11" db="EMBL/GenBank/DDBJ databases">
        <authorList>
            <person name="Jaros S."/>
            <person name="Januszkiewicz K."/>
            <person name="Wedrychowicz H."/>
        </authorList>
    </citation>
    <scope>NUCLEOTIDE SEQUENCE [LARGE SCALE GENOMIC DNA]</scope>
    <source>
        <strain evidence="1 2">DSM 3089</strain>
    </source>
</reference>
<organism evidence="1 2">
    <name type="scientific">Clostridium collagenovorans DSM 3089</name>
    <dbReference type="NCBI Taxonomy" id="1121306"/>
    <lineage>
        <taxon>Bacteria</taxon>
        <taxon>Bacillati</taxon>
        <taxon>Bacillota</taxon>
        <taxon>Clostridia</taxon>
        <taxon>Eubacteriales</taxon>
        <taxon>Clostridiaceae</taxon>
        <taxon>Clostridium</taxon>
    </lineage>
</organism>